<dbReference type="InterPro" id="IPR018060">
    <property type="entry name" value="HTH_AraC"/>
</dbReference>
<dbReference type="InterPro" id="IPR050204">
    <property type="entry name" value="AraC_XylS_family_regulators"/>
</dbReference>
<reference evidence="5 6" key="1">
    <citation type="submission" date="2023-07" db="EMBL/GenBank/DDBJ databases">
        <title>Sorghum-associated microbial communities from plants grown in Nebraska, USA.</title>
        <authorList>
            <person name="Schachtman D."/>
        </authorList>
    </citation>
    <scope>NUCLEOTIDE SEQUENCE [LARGE SCALE GENOMIC DNA]</scope>
    <source>
        <strain evidence="5 6">BE187</strain>
    </source>
</reference>
<keyword evidence="1" id="KW-0805">Transcription regulation</keyword>
<proteinExistence type="predicted"/>
<protein>
    <submittedName>
        <fullName evidence="5">AraC family ethanolamine operon transcriptional activator</fullName>
    </submittedName>
</protein>
<dbReference type="PANTHER" id="PTHR46796:SF12">
    <property type="entry name" value="HTH-TYPE DNA-BINDING TRANSCRIPTIONAL ACTIVATOR EUTR"/>
    <property type="match status" value="1"/>
</dbReference>
<accession>A0ABU1VKV7</accession>
<feature type="domain" description="HTH araC/xylS-type" evidence="4">
    <location>
        <begin position="204"/>
        <end position="305"/>
    </location>
</feature>
<dbReference type="InterPro" id="IPR009057">
    <property type="entry name" value="Homeodomain-like_sf"/>
</dbReference>
<evidence type="ECO:0000256" key="2">
    <source>
        <dbReference type="ARBA" id="ARBA00023125"/>
    </source>
</evidence>
<dbReference type="EMBL" id="JAVDVW010000001">
    <property type="protein sequence ID" value="MDR7098107.1"/>
    <property type="molecule type" value="Genomic_DNA"/>
</dbReference>
<evidence type="ECO:0000256" key="3">
    <source>
        <dbReference type="ARBA" id="ARBA00023163"/>
    </source>
</evidence>
<evidence type="ECO:0000256" key="1">
    <source>
        <dbReference type="ARBA" id="ARBA00023015"/>
    </source>
</evidence>
<dbReference type="Gene3D" id="1.10.10.60">
    <property type="entry name" value="Homeodomain-like"/>
    <property type="match status" value="1"/>
</dbReference>
<evidence type="ECO:0000313" key="5">
    <source>
        <dbReference type="EMBL" id="MDR7098107.1"/>
    </source>
</evidence>
<gene>
    <name evidence="5" type="ORF">J2X04_000454</name>
</gene>
<keyword evidence="2" id="KW-0238">DNA-binding</keyword>
<dbReference type="PANTHER" id="PTHR46796">
    <property type="entry name" value="HTH-TYPE TRANSCRIPTIONAL ACTIVATOR RHAS-RELATED"/>
    <property type="match status" value="1"/>
</dbReference>
<dbReference type="PROSITE" id="PS00041">
    <property type="entry name" value="HTH_ARAC_FAMILY_1"/>
    <property type="match status" value="1"/>
</dbReference>
<name>A0ABU1VKV7_9GAMM</name>
<dbReference type="SMART" id="SM00342">
    <property type="entry name" value="HTH_ARAC"/>
    <property type="match status" value="1"/>
</dbReference>
<dbReference type="PROSITE" id="PS01124">
    <property type="entry name" value="HTH_ARAC_FAMILY_2"/>
    <property type="match status" value="1"/>
</dbReference>
<organism evidence="5 6">
    <name type="scientific">Agrilutibacter niabensis</name>
    <dbReference type="NCBI Taxonomy" id="380628"/>
    <lineage>
        <taxon>Bacteria</taxon>
        <taxon>Pseudomonadati</taxon>
        <taxon>Pseudomonadota</taxon>
        <taxon>Gammaproteobacteria</taxon>
        <taxon>Lysobacterales</taxon>
        <taxon>Lysobacteraceae</taxon>
        <taxon>Agrilutibacter</taxon>
    </lineage>
</organism>
<dbReference type="Pfam" id="PF12833">
    <property type="entry name" value="HTH_18"/>
    <property type="match status" value="1"/>
</dbReference>
<comment type="caution">
    <text evidence="5">The sequence shown here is derived from an EMBL/GenBank/DDBJ whole genome shotgun (WGS) entry which is preliminary data.</text>
</comment>
<dbReference type="Proteomes" id="UP001267878">
    <property type="component" value="Unassembled WGS sequence"/>
</dbReference>
<dbReference type="InterPro" id="IPR018062">
    <property type="entry name" value="HTH_AraC-typ_CS"/>
</dbReference>
<dbReference type="RefSeq" id="WP_310051635.1">
    <property type="nucleotide sequence ID" value="NZ_JAVDVW010000001.1"/>
</dbReference>
<keyword evidence="3" id="KW-0804">Transcription</keyword>
<evidence type="ECO:0000313" key="6">
    <source>
        <dbReference type="Proteomes" id="UP001267878"/>
    </source>
</evidence>
<keyword evidence="6" id="KW-1185">Reference proteome</keyword>
<sequence>MPKLVCATFDEFEAHLFGFDGRYHLTGPERGEWRSQAFCVERILVQLVSEGAACAYEGVTLHGWATLFVPRSPPQWYRMLGVPMDDRSLIHFAPGQEFRAAVNNANQWLSLSAPAELLQSGIDSDASAVGANRCLDLEPATIAALIKMLDRLASLEATGMLPTKPLSGILEDQLLTLWRFALGRGVHRVSGKGRPAASRAAIFSKAVSLMNRWASREVRIDDLCRAAGVCERTLRAVFNDEVGIGPHQYLQIHRLHRIRRALIAANPNRHTVAGIGARHGYWNGSRLAHDYRALFGELPSETLLRPIPQSSRS</sequence>
<evidence type="ECO:0000259" key="4">
    <source>
        <dbReference type="PROSITE" id="PS01124"/>
    </source>
</evidence>
<dbReference type="SUPFAM" id="SSF46689">
    <property type="entry name" value="Homeodomain-like"/>
    <property type="match status" value="1"/>
</dbReference>